<gene>
    <name evidence="1" type="ORF">CK820_G0003094</name>
</gene>
<dbReference type="GO" id="GO:0034464">
    <property type="term" value="C:BBSome"/>
    <property type="evidence" value="ECO:0007669"/>
    <property type="project" value="InterPro"/>
</dbReference>
<dbReference type="SMR" id="A0A2J8PKQ7"/>
<name>A0A2J8PKQ7_PANTR</name>
<dbReference type="PANTHER" id="PTHR44177">
    <property type="entry name" value="TETRATRICOPEPTIDE REPEAT PROTEIN 8"/>
    <property type="match status" value="1"/>
</dbReference>
<comment type="caution">
    <text evidence="1">The sequence shown here is derived from an EMBL/GenBank/DDBJ whole genome shotgun (WGS) entry which is preliminary data.</text>
</comment>
<evidence type="ECO:0000313" key="1">
    <source>
        <dbReference type="EMBL" id="PNI84613.1"/>
    </source>
</evidence>
<dbReference type="AlphaFoldDB" id="A0A2J8PKQ7"/>
<dbReference type="PANTHER" id="PTHR44177:SF1">
    <property type="entry name" value="TETRATRICOPEPTIDE REPEAT PROTEIN 8"/>
    <property type="match status" value="1"/>
</dbReference>
<proteinExistence type="predicted"/>
<dbReference type="Proteomes" id="UP000236370">
    <property type="component" value="Unassembled WGS sequence"/>
</dbReference>
<sequence>MSSEMEPLLLAWSYFRRRKFQLCADLCTQMLEKSPYDQSCS</sequence>
<accession>A0A2J8PKQ7</accession>
<evidence type="ECO:0000313" key="2">
    <source>
        <dbReference type="Proteomes" id="UP000236370"/>
    </source>
</evidence>
<dbReference type="EMBL" id="NBAG03000214">
    <property type="protein sequence ID" value="PNI84613.1"/>
    <property type="molecule type" value="Genomic_DNA"/>
</dbReference>
<reference evidence="1 2" key="1">
    <citation type="submission" date="2017-12" db="EMBL/GenBank/DDBJ databases">
        <title>High-resolution comparative analysis of great ape genomes.</title>
        <authorList>
            <person name="Pollen A."/>
            <person name="Hastie A."/>
            <person name="Hormozdiari F."/>
            <person name="Dougherty M."/>
            <person name="Liu R."/>
            <person name="Chaisson M."/>
            <person name="Hoppe E."/>
            <person name="Hill C."/>
            <person name="Pang A."/>
            <person name="Hillier L."/>
            <person name="Baker C."/>
            <person name="Armstrong J."/>
            <person name="Shendure J."/>
            <person name="Paten B."/>
            <person name="Wilson R."/>
            <person name="Chao H."/>
            <person name="Schneider V."/>
            <person name="Ventura M."/>
            <person name="Kronenberg Z."/>
            <person name="Murali S."/>
            <person name="Gordon D."/>
            <person name="Cantsilieris S."/>
            <person name="Munson K."/>
            <person name="Nelson B."/>
            <person name="Raja A."/>
            <person name="Underwood J."/>
            <person name="Diekhans M."/>
            <person name="Fiddes I."/>
            <person name="Haussler D."/>
            <person name="Eichler E."/>
        </authorList>
    </citation>
    <scope>NUCLEOTIDE SEQUENCE [LARGE SCALE GENOMIC DNA]</scope>
    <source>
        <strain evidence="1">Yerkes chimp pedigree #C0471</strain>
    </source>
</reference>
<protein>
    <submittedName>
        <fullName evidence="1">TTC8 isoform 6</fullName>
    </submittedName>
</protein>
<dbReference type="InterPro" id="IPR028796">
    <property type="entry name" value="BBS8"/>
</dbReference>
<dbReference type="GO" id="GO:1905515">
    <property type="term" value="P:non-motile cilium assembly"/>
    <property type="evidence" value="ECO:0007669"/>
    <property type="project" value="InterPro"/>
</dbReference>
<organism evidence="1 2">
    <name type="scientific">Pan troglodytes</name>
    <name type="common">Chimpanzee</name>
    <dbReference type="NCBI Taxonomy" id="9598"/>
    <lineage>
        <taxon>Eukaryota</taxon>
        <taxon>Metazoa</taxon>
        <taxon>Chordata</taxon>
        <taxon>Craniata</taxon>
        <taxon>Vertebrata</taxon>
        <taxon>Euteleostomi</taxon>
        <taxon>Mammalia</taxon>
        <taxon>Eutheria</taxon>
        <taxon>Euarchontoglires</taxon>
        <taxon>Primates</taxon>
        <taxon>Haplorrhini</taxon>
        <taxon>Catarrhini</taxon>
        <taxon>Hominidae</taxon>
        <taxon>Pan</taxon>
    </lineage>
</organism>